<proteinExistence type="predicted"/>
<organism evidence="1">
    <name type="scientific">Rhizophora mucronata</name>
    <name type="common">Asiatic mangrove</name>
    <dbReference type="NCBI Taxonomy" id="61149"/>
    <lineage>
        <taxon>Eukaryota</taxon>
        <taxon>Viridiplantae</taxon>
        <taxon>Streptophyta</taxon>
        <taxon>Embryophyta</taxon>
        <taxon>Tracheophyta</taxon>
        <taxon>Spermatophyta</taxon>
        <taxon>Magnoliopsida</taxon>
        <taxon>eudicotyledons</taxon>
        <taxon>Gunneridae</taxon>
        <taxon>Pentapetalae</taxon>
        <taxon>rosids</taxon>
        <taxon>fabids</taxon>
        <taxon>Malpighiales</taxon>
        <taxon>Rhizophoraceae</taxon>
        <taxon>Rhizophora</taxon>
    </lineage>
</organism>
<evidence type="ECO:0000313" key="1">
    <source>
        <dbReference type="EMBL" id="MBX37821.1"/>
    </source>
</evidence>
<name>A0A2P2N5Q5_RHIMU</name>
<dbReference type="EMBL" id="GGEC01057337">
    <property type="protein sequence ID" value="MBX37821.1"/>
    <property type="molecule type" value="Transcribed_RNA"/>
</dbReference>
<protein>
    <submittedName>
        <fullName evidence="1">Uncharacterized protein</fullName>
    </submittedName>
</protein>
<sequence>MIIIHRIVLRVELTKASINANAHLYYR</sequence>
<reference evidence="1" key="1">
    <citation type="submission" date="2018-02" db="EMBL/GenBank/DDBJ databases">
        <title>Rhizophora mucronata_Transcriptome.</title>
        <authorList>
            <person name="Meera S.P."/>
            <person name="Sreeshan A."/>
            <person name="Augustine A."/>
        </authorList>
    </citation>
    <scope>NUCLEOTIDE SEQUENCE</scope>
    <source>
        <tissue evidence="1">Leaf</tissue>
    </source>
</reference>
<accession>A0A2P2N5Q5</accession>
<dbReference type="AlphaFoldDB" id="A0A2P2N5Q5"/>